<reference evidence="2" key="1">
    <citation type="journal article" date="2019" name="Sci. Rep.">
        <title>Draft genome of Tanacetum cinerariifolium, the natural source of mosquito coil.</title>
        <authorList>
            <person name="Yamashiro T."/>
            <person name="Shiraishi A."/>
            <person name="Satake H."/>
            <person name="Nakayama K."/>
        </authorList>
    </citation>
    <scope>NUCLEOTIDE SEQUENCE</scope>
</reference>
<protein>
    <submittedName>
        <fullName evidence="2">Uncharacterized protein</fullName>
    </submittedName>
</protein>
<sequence length="467" mass="52193">MGKPVKDVLAQNVEVNTSEPSNASTSVVNAPREPYVVKQDNGNVLRDGEACKRCTCPKCGSGLSKGLCYICRHNQNSLNDSPRISETSSQSPPNINPCCYKCGDPLDGIFCKRCTCKSYGKNAHIGYNCPSKVSVISIPKPCNNQTIDELPQALPNFHPTFHSEAESPFTLDSTPTYVDESPNVFNPPPQPPVYPCEFCGNDAYFGHYCTPQASFIYPEPCYNQDFNFPQNFQNVPQQYPCCDDCGNLEEKQLEEEQAAKAQSWKFPVCYDDDDDEEGYNSLNDNIISELPPYSAVIPTEPIDYLSMEDEHLDTILATKSDEFIKSSVKNLVPNPSESEDENECDVPTGFTTFSNVLFDDDYDSDSSDDQSLSVEDPEKEIRLTKRLLYDNSSPRPPEEIVSDISNADIESFSPSPIPNEDSDSHMEEIDLYFNPDDSMPRGIEDDDDDSERDIPILEELLDNYSLS</sequence>
<name>A0A699L0E2_TANCI</name>
<comment type="caution">
    <text evidence="2">The sequence shown here is derived from an EMBL/GenBank/DDBJ whole genome shotgun (WGS) entry which is preliminary data.</text>
</comment>
<feature type="region of interest" description="Disordered" evidence="1">
    <location>
        <begin position="388"/>
        <end position="452"/>
    </location>
</feature>
<gene>
    <name evidence="2" type="ORF">Tci_686725</name>
</gene>
<organism evidence="2">
    <name type="scientific">Tanacetum cinerariifolium</name>
    <name type="common">Dalmatian daisy</name>
    <name type="synonym">Chrysanthemum cinerariifolium</name>
    <dbReference type="NCBI Taxonomy" id="118510"/>
    <lineage>
        <taxon>Eukaryota</taxon>
        <taxon>Viridiplantae</taxon>
        <taxon>Streptophyta</taxon>
        <taxon>Embryophyta</taxon>
        <taxon>Tracheophyta</taxon>
        <taxon>Spermatophyta</taxon>
        <taxon>Magnoliopsida</taxon>
        <taxon>eudicotyledons</taxon>
        <taxon>Gunneridae</taxon>
        <taxon>Pentapetalae</taxon>
        <taxon>asterids</taxon>
        <taxon>campanulids</taxon>
        <taxon>Asterales</taxon>
        <taxon>Asteraceae</taxon>
        <taxon>Asteroideae</taxon>
        <taxon>Anthemideae</taxon>
        <taxon>Anthemidinae</taxon>
        <taxon>Tanacetum</taxon>
    </lineage>
</organism>
<evidence type="ECO:0000313" key="2">
    <source>
        <dbReference type="EMBL" id="GFB14754.1"/>
    </source>
</evidence>
<dbReference type="EMBL" id="BKCJ010562439">
    <property type="protein sequence ID" value="GFB14754.1"/>
    <property type="molecule type" value="Genomic_DNA"/>
</dbReference>
<accession>A0A699L0E2</accession>
<proteinExistence type="predicted"/>
<feature type="non-terminal residue" evidence="2">
    <location>
        <position position="467"/>
    </location>
</feature>
<dbReference type="AlphaFoldDB" id="A0A699L0E2"/>
<evidence type="ECO:0000256" key="1">
    <source>
        <dbReference type="SAM" id="MobiDB-lite"/>
    </source>
</evidence>